<reference evidence="2" key="1">
    <citation type="submission" date="2022-01" db="UniProtKB">
        <authorList>
            <consortium name="EnsemblMetazoa"/>
        </authorList>
    </citation>
    <scope>IDENTIFICATION</scope>
</reference>
<feature type="chain" id="PRO_5035200425" evidence="1">
    <location>
        <begin position="20"/>
        <end position="308"/>
    </location>
</feature>
<evidence type="ECO:0000256" key="1">
    <source>
        <dbReference type="SAM" id="SignalP"/>
    </source>
</evidence>
<feature type="signal peptide" evidence="1">
    <location>
        <begin position="1"/>
        <end position="19"/>
    </location>
</feature>
<sequence length="308" mass="33961">MSIGKLLLCALLAVSSAEATEPTETDTETVAHENPQKSTGIWGWIKGIFFFVGNIANKVKTFITSILQYVTGKKIDLAVMFFASRLQQFFIDRNMDYIDLPVVNTSFQKVVKAEIRAGDGKFGRLGSIAPRGPSNVEFGMLSLTTKIPMKLNNISVYYNYFYVSGLGISSNGSFSISIESHEIDITIRLSAGIRCVINLEKVELVNIKGIQVHFKGLCDSCGKVISFVSTRLANYMEPIIKAKVQKALDMIGEFFNRNFFTALDATRLKSGDRVSQGRVALRGFGQMCTGVIQSYGKMDFAFASRSVA</sequence>
<keyword evidence="1" id="KW-0732">Signal</keyword>
<name>A0A8I6SQH8_CIMLE</name>
<dbReference type="AlphaFoldDB" id="A0A8I6SQH8"/>
<dbReference type="Gene3D" id="3.15.10.50">
    <property type="match status" value="1"/>
</dbReference>
<dbReference type="RefSeq" id="XP_024083039.1">
    <property type="nucleotide sequence ID" value="XM_024227271.1"/>
</dbReference>
<keyword evidence="3" id="KW-1185">Reference proteome</keyword>
<evidence type="ECO:0000313" key="2">
    <source>
        <dbReference type="EnsemblMetazoa" id="XP_024083039.1"/>
    </source>
</evidence>
<dbReference type="GeneID" id="112127020"/>
<dbReference type="InterPro" id="IPR038602">
    <property type="entry name" value="Mite_allergen_7_sf"/>
</dbReference>
<accession>A0A8I6SQH8</accession>
<dbReference type="Proteomes" id="UP000494040">
    <property type="component" value="Unassembled WGS sequence"/>
</dbReference>
<organism evidence="2 3">
    <name type="scientific">Cimex lectularius</name>
    <name type="common">Bed bug</name>
    <name type="synonym">Acanthia lectularia</name>
    <dbReference type="NCBI Taxonomy" id="79782"/>
    <lineage>
        <taxon>Eukaryota</taxon>
        <taxon>Metazoa</taxon>
        <taxon>Ecdysozoa</taxon>
        <taxon>Arthropoda</taxon>
        <taxon>Hexapoda</taxon>
        <taxon>Insecta</taxon>
        <taxon>Pterygota</taxon>
        <taxon>Neoptera</taxon>
        <taxon>Paraneoptera</taxon>
        <taxon>Hemiptera</taxon>
        <taxon>Heteroptera</taxon>
        <taxon>Panheteroptera</taxon>
        <taxon>Cimicomorpha</taxon>
        <taxon>Cimicidae</taxon>
        <taxon>Cimex</taxon>
    </lineage>
</organism>
<dbReference type="KEGG" id="clec:112127020"/>
<dbReference type="OrthoDB" id="6613265at2759"/>
<dbReference type="EnsemblMetazoa" id="XM_024227271.1">
    <property type="protein sequence ID" value="XP_024083039.1"/>
    <property type="gene ID" value="LOC112127020"/>
</dbReference>
<proteinExistence type="predicted"/>
<evidence type="ECO:0000313" key="3">
    <source>
        <dbReference type="Proteomes" id="UP000494040"/>
    </source>
</evidence>
<protein>
    <submittedName>
        <fullName evidence="2">Uncharacterized protein</fullName>
    </submittedName>
</protein>